<proteinExistence type="predicted"/>
<feature type="domain" description="DNA primase/polymerase bifunctional N-terminal" evidence="2">
    <location>
        <begin position="74"/>
        <end position="280"/>
    </location>
</feature>
<dbReference type="EMBL" id="ADNV01000350">
    <property type="protein sequence ID" value="EFG74808.1"/>
    <property type="molecule type" value="Genomic_DNA"/>
</dbReference>
<comment type="caution">
    <text evidence="3">The sequence shown here is derived from an EMBL/GenBank/DDBJ whole genome shotgun (WGS) entry which is preliminary data.</text>
</comment>
<evidence type="ECO:0000313" key="4">
    <source>
        <dbReference type="Proteomes" id="UP000003653"/>
    </source>
</evidence>
<dbReference type="InterPro" id="IPR015330">
    <property type="entry name" value="DNA_primase/pol_bifunc_N"/>
</dbReference>
<name>D5PGF4_9MYCO</name>
<evidence type="ECO:0000259" key="2">
    <source>
        <dbReference type="SMART" id="SM00943"/>
    </source>
</evidence>
<dbReference type="HOGENOM" id="CLU_330047_0_0_11"/>
<sequence>MPSGARVWLRRDVPDGTTPNDDSDESQSPSAGHHPNRRNTVNNTSEVGDRAEALTALLANAPKADDHDGVRGYLHGLAALGCAPILVYPASKKPADVRTPQKRRAEDKVARDAARAAGHRAPHAVKSQAGVHLATADTTVLDAYLDRYVETFGGAVEVNVAVSLGRSRLVVVDCDTTEQLAAFLADAEADPDTAPTVRTPGMLGPDGVTLVHRDGGHYYFAVPDGVELPPGPPGAMKVGGDDGYSVMWGVGNYVLTPPSVRPEGVYAATGENVYELPDWLAETIAAHGRTYAEHARRSLARADTAAEPVARWGAAVPWAAILEPAGWTPVGKADGCGCPMWTAPGVHGNPKSATAHEPGCERWTDSPDPPLHVWTDNPGDPWAGRIAATGKPTFSKLQAIALLHYDGKEGAAMDALGIDLTDGDEMAVDDADVLFLNNYRNAPADTAADDRAGATQLPEEFWSAHPVLGHIRAFAHYGVNSADAVIGAALVRLSAHLDPCVRIDTGVKRPLPLNMFAGIVGSAGTGKSSAYHASADLLAFEFGNLLDNDLIARADEVPPELPVGSGPGVAEAFMGTVPDPADPTMKTKVRKQVRHKALFHSDEGAGLVSGILDNKRGQDIGPTLRAAWTGAVLGQANASAERTRQVRDYAVGLCVGFQLEALAALSTEEQLEYGTPQRFVYVSATDPSIPDDAPADPGPLTVRLPHRPMRYDAELRDRARREALARARGDGDEGGDNDPMNAHRPALVARCAALLVILCDPDRTEVHADDVALAEMLLDTSARLHAVAMEWRRERETAERERQLQGRIREHVATAVALDQRGDDMARLGDRIVAYVDDAGGSVQWTGKSGLRRAKFNNAERTLADAALAKLTNEDGPLVRDGNTVRQRVS</sequence>
<accession>D5PGF4</accession>
<dbReference type="Proteomes" id="UP000003653">
    <property type="component" value="Unassembled WGS sequence"/>
</dbReference>
<protein>
    <submittedName>
        <fullName evidence="3">Bifunctional DNA primase/polymerase domain protein</fullName>
    </submittedName>
</protein>
<dbReference type="eggNOG" id="ENOG502ZBKQ">
    <property type="taxonomic scope" value="Bacteria"/>
</dbReference>
<evidence type="ECO:0000256" key="1">
    <source>
        <dbReference type="SAM" id="MobiDB-lite"/>
    </source>
</evidence>
<dbReference type="SMART" id="SM00943">
    <property type="entry name" value="Prim-Pol"/>
    <property type="match status" value="1"/>
</dbReference>
<feature type="region of interest" description="Disordered" evidence="1">
    <location>
        <begin position="1"/>
        <end position="44"/>
    </location>
</feature>
<keyword evidence="4" id="KW-1185">Reference proteome</keyword>
<dbReference type="SUPFAM" id="SSF56747">
    <property type="entry name" value="Prim-pol domain"/>
    <property type="match status" value="1"/>
</dbReference>
<gene>
    <name evidence="3" type="ORF">HMPREF0591_5248</name>
</gene>
<evidence type="ECO:0000313" key="3">
    <source>
        <dbReference type="EMBL" id="EFG74808.1"/>
    </source>
</evidence>
<organism evidence="3 4">
    <name type="scientific">Mycobacterium parascrofulaceum ATCC BAA-614</name>
    <dbReference type="NCBI Taxonomy" id="525368"/>
    <lineage>
        <taxon>Bacteria</taxon>
        <taxon>Bacillati</taxon>
        <taxon>Actinomycetota</taxon>
        <taxon>Actinomycetes</taxon>
        <taxon>Mycobacteriales</taxon>
        <taxon>Mycobacteriaceae</taxon>
        <taxon>Mycobacterium</taxon>
        <taxon>Mycobacterium simiae complex</taxon>
    </lineage>
</organism>
<dbReference type="Pfam" id="PF09250">
    <property type="entry name" value="Prim-Pol"/>
    <property type="match status" value="1"/>
</dbReference>
<dbReference type="AlphaFoldDB" id="D5PGF4"/>
<reference evidence="3 4" key="1">
    <citation type="submission" date="2010-04" db="EMBL/GenBank/DDBJ databases">
        <authorList>
            <person name="Muzny D."/>
            <person name="Qin X."/>
            <person name="Deng J."/>
            <person name="Jiang H."/>
            <person name="Liu Y."/>
            <person name="Qu J."/>
            <person name="Song X.-Z."/>
            <person name="Zhang L."/>
            <person name="Thornton R."/>
            <person name="Coyle M."/>
            <person name="Francisco L."/>
            <person name="Jackson L."/>
            <person name="Javaid M."/>
            <person name="Korchina V."/>
            <person name="Kovar C."/>
            <person name="Mata R."/>
            <person name="Mathew T."/>
            <person name="Ngo R."/>
            <person name="Nguyen L."/>
            <person name="Nguyen N."/>
            <person name="Okwuonu G."/>
            <person name="Ongeri F."/>
            <person name="Pham C."/>
            <person name="Simmons D."/>
            <person name="Wilczek-Boney K."/>
            <person name="Hale W."/>
            <person name="Jakkamsetti A."/>
            <person name="Pham P."/>
            <person name="Ruth R."/>
            <person name="San Lucas F."/>
            <person name="Warren J."/>
            <person name="Zhang J."/>
            <person name="Zhao Z."/>
            <person name="Zhou C."/>
            <person name="Zhu D."/>
            <person name="Lee S."/>
            <person name="Bess C."/>
            <person name="Blankenburg K."/>
            <person name="Forbes L."/>
            <person name="Fu Q."/>
            <person name="Gubbala S."/>
            <person name="Hirani K."/>
            <person name="Jayaseelan J.C."/>
            <person name="Lara F."/>
            <person name="Munidasa M."/>
            <person name="Palculict T."/>
            <person name="Patil S."/>
            <person name="Pu L.-L."/>
            <person name="Saada N."/>
            <person name="Tang L."/>
            <person name="Weissenberger G."/>
            <person name="Zhu Y."/>
            <person name="Hemphill L."/>
            <person name="Shang Y."/>
            <person name="Youmans B."/>
            <person name="Ayvaz T."/>
            <person name="Ross M."/>
            <person name="Santibanez J."/>
            <person name="Aqrawi P."/>
            <person name="Gross S."/>
            <person name="Joshi V."/>
            <person name="Fowler G."/>
            <person name="Nazareth L."/>
            <person name="Reid J."/>
            <person name="Worley K."/>
            <person name="Petrosino J."/>
            <person name="Highlander S."/>
            <person name="Gibbs R."/>
        </authorList>
    </citation>
    <scope>NUCLEOTIDE SEQUENCE [LARGE SCALE GENOMIC DNA]</scope>
    <source>
        <strain evidence="3 4">ATCC BAA-614</strain>
    </source>
</reference>